<evidence type="ECO:0000313" key="3">
    <source>
        <dbReference type="Proteomes" id="UP001648503"/>
    </source>
</evidence>
<accession>A0ABQ8EY98</accession>
<protein>
    <submittedName>
        <fullName evidence="2">Uncharacterized protein</fullName>
    </submittedName>
</protein>
<keyword evidence="3" id="KW-1185">Reference proteome</keyword>
<feature type="signal peptide" evidence="1">
    <location>
        <begin position="1"/>
        <end position="27"/>
    </location>
</feature>
<dbReference type="PANTHER" id="PTHR28075:SF1">
    <property type="entry name" value="DUF1748-DOMAIN-CONTAINING PROTEIN"/>
    <property type="match status" value="1"/>
</dbReference>
<dbReference type="EMBL" id="JAFCIX010000567">
    <property type="protein sequence ID" value="KAH6587224.1"/>
    <property type="molecule type" value="Genomic_DNA"/>
</dbReference>
<comment type="caution">
    <text evidence="2">The sequence shown here is derived from an EMBL/GenBank/DDBJ whole genome shotgun (WGS) entry which is preliminary data.</text>
</comment>
<gene>
    <name evidence="2" type="ORF">BASA50_001357</name>
</gene>
<dbReference type="Pfam" id="PF08520">
    <property type="entry name" value="Mitofissin"/>
    <property type="match status" value="1"/>
</dbReference>
<dbReference type="InterPro" id="IPR013726">
    <property type="entry name" value="Mitofissin"/>
</dbReference>
<dbReference type="Proteomes" id="UP001648503">
    <property type="component" value="Unassembled WGS sequence"/>
</dbReference>
<reference evidence="2 3" key="1">
    <citation type="submission" date="2021-02" db="EMBL/GenBank/DDBJ databases">
        <title>Variation within the Batrachochytrium salamandrivorans European outbreak.</title>
        <authorList>
            <person name="Kelly M."/>
            <person name="Pasmans F."/>
            <person name="Shea T.P."/>
            <person name="Munoz J.F."/>
            <person name="Carranza S."/>
            <person name="Cuomo C.A."/>
            <person name="Martel A."/>
        </authorList>
    </citation>
    <scope>NUCLEOTIDE SEQUENCE [LARGE SCALE GENOMIC DNA]</scope>
    <source>
        <strain evidence="2 3">AMFP18/2</strain>
    </source>
</reference>
<dbReference type="PANTHER" id="PTHR28075">
    <property type="entry name" value="CHROMOSOME 16, WHOLE GENOME SHOTGUN SEQUENCE"/>
    <property type="match status" value="1"/>
</dbReference>
<organism evidence="2 3">
    <name type="scientific">Batrachochytrium salamandrivorans</name>
    <dbReference type="NCBI Taxonomy" id="1357716"/>
    <lineage>
        <taxon>Eukaryota</taxon>
        <taxon>Fungi</taxon>
        <taxon>Fungi incertae sedis</taxon>
        <taxon>Chytridiomycota</taxon>
        <taxon>Chytridiomycota incertae sedis</taxon>
        <taxon>Chytridiomycetes</taxon>
        <taxon>Rhizophydiales</taxon>
        <taxon>Rhizophydiales incertae sedis</taxon>
        <taxon>Batrachochytrium</taxon>
    </lineage>
</organism>
<sequence length="72" mass="7939">MIGKVFQIGLDITLVAALASGAQRAAGIELNQKKIENETARTVAAAYLRYGDWVIDTAANQLRSYPDWFPKK</sequence>
<evidence type="ECO:0000256" key="1">
    <source>
        <dbReference type="SAM" id="SignalP"/>
    </source>
</evidence>
<feature type="chain" id="PRO_5045088924" evidence="1">
    <location>
        <begin position="28"/>
        <end position="72"/>
    </location>
</feature>
<evidence type="ECO:0000313" key="2">
    <source>
        <dbReference type="EMBL" id="KAH6587224.1"/>
    </source>
</evidence>
<name>A0ABQ8EY98_9FUNG</name>
<keyword evidence="1" id="KW-0732">Signal</keyword>
<proteinExistence type="predicted"/>